<evidence type="ECO:0000313" key="3">
    <source>
        <dbReference type="EMBL" id="MCM6775375.1"/>
    </source>
</evidence>
<dbReference type="AlphaFoldDB" id="A0A9X2IYW8"/>
<proteinExistence type="predicted"/>
<sequence length="186" mass="20114">MGSTEMPRSGRPSFARRVVRSPISWVLAVVLVVGLGVGLALFQPWRLFTNTTVDEAVPAVVAPTGAPEPRVLARGEFVSHEHGTSGTASILRLPDGGRVLRLTDLDTSDGPALRVWLTDAPVRTGKAGWFVFDDGKHTDLGSLKGNRGNQNYAIPAEVELSEYTSVSIWCERFRVSFGAAELRPES</sequence>
<evidence type="ECO:0000313" key="4">
    <source>
        <dbReference type="Proteomes" id="UP001139157"/>
    </source>
</evidence>
<evidence type="ECO:0000259" key="2">
    <source>
        <dbReference type="PROSITE" id="PS51549"/>
    </source>
</evidence>
<dbReference type="Pfam" id="PF10517">
    <property type="entry name" value="DM13"/>
    <property type="match status" value="1"/>
</dbReference>
<keyword evidence="1" id="KW-1133">Transmembrane helix</keyword>
<feature type="transmembrane region" description="Helical" evidence="1">
    <location>
        <begin position="21"/>
        <end position="42"/>
    </location>
</feature>
<reference evidence="3" key="1">
    <citation type="submission" date="2022-06" db="EMBL/GenBank/DDBJ databases">
        <title>Novel species in genus nocardia.</title>
        <authorList>
            <person name="Li F."/>
        </authorList>
    </citation>
    <scope>NUCLEOTIDE SEQUENCE</scope>
    <source>
        <strain evidence="3">CDC141</strain>
    </source>
</reference>
<dbReference type="Proteomes" id="UP001139157">
    <property type="component" value="Unassembled WGS sequence"/>
</dbReference>
<accession>A0A9X2IYW8</accession>
<comment type="caution">
    <text evidence="3">The sequence shown here is derived from an EMBL/GenBank/DDBJ whole genome shotgun (WGS) entry which is preliminary data.</text>
</comment>
<organism evidence="3 4">
    <name type="scientific">Nocardia pulmonis</name>
    <dbReference type="NCBI Taxonomy" id="2951408"/>
    <lineage>
        <taxon>Bacteria</taxon>
        <taxon>Bacillati</taxon>
        <taxon>Actinomycetota</taxon>
        <taxon>Actinomycetes</taxon>
        <taxon>Mycobacteriales</taxon>
        <taxon>Nocardiaceae</taxon>
        <taxon>Nocardia</taxon>
    </lineage>
</organism>
<evidence type="ECO:0000256" key="1">
    <source>
        <dbReference type="SAM" id="Phobius"/>
    </source>
</evidence>
<protein>
    <submittedName>
        <fullName evidence="3">DM13 domain-containing protein</fullName>
    </submittedName>
</protein>
<dbReference type="InterPro" id="IPR019545">
    <property type="entry name" value="DM13_domain"/>
</dbReference>
<dbReference type="RefSeq" id="WP_251913606.1">
    <property type="nucleotide sequence ID" value="NZ_JAMRXG010000007.1"/>
</dbReference>
<dbReference type="EMBL" id="JAMRXG010000007">
    <property type="protein sequence ID" value="MCM6775375.1"/>
    <property type="molecule type" value="Genomic_DNA"/>
</dbReference>
<feature type="domain" description="DM13" evidence="2">
    <location>
        <begin position="75"/>
        <end position="183"/>
    </location>
</feature>
<keyword evidence="1" id="KW-0472">Membrane</keyword>
<keyword evidence="4" id="KW-1185">Reference proteome</keyword>
<keyword evidence="1" id="KW-0812">Transmembrane</keyword>
<name>A0A9X2IYW8_9NOCA</name>
<dbReference type="PROSITE" id="PS51549">
    <property type="entry name" value="DM13"/>
    <property type="match status" value="1"/>
</dbReference>
<gene>
    <name evidence="3" type="ORF">NDR86_18030</name>
</gene>